<dbReference type="Pfam" id="PF20131">
    <property type="entry name" value="MC3"/>
    <property type="match status" value="1"/>
</dbReference>
<dbReference type="KEGG" id="cdrk:B9W14_20405"/>
<dbReference type="InterPro" id="IPR045390">
    <property type="entry name" value="ABC-3C_MC3"/>
</dbReference>
<evidence type="ECO:0000313" key="2">
    <source>
        <dbReference type="Proteomes" id="UP000244910"/>
    </source>
</evidence>
<sequence>MARAIDSIYSIINNPFKLMELIIKFYFHCENRDNDILLAYLILPLTLNEDSRKKLKNLNKNSDLFSLVKDTNSIIGLELMIEEYKDITNKCIQLAISNGYLELRDNRSLVKTDKILQNNFFISNEMNRAIEKFAMIIKSIDIVSIYRILGVKKI</sequence>
<dbReference type="Proteomes" id="UP000244910">
    <property type="component" value="Chromosome"/>
</dbReference>
<name>A0A2U8DVQ2_9CLOT</name>
<proteinExistence type="predicted"/>
<dbReference type="RefSeq" id="WP_032077313.1">
    <property type="nucleotide sequence ID" value="NZ_CP020953.1"/>
</dbReference>
<dbReference type="OrthoDB" id="6636611at2"/>
<evidence type="ECO:0000313" key="1">
    <source>
        <dbReference type="EMBL" id="AWI06758.1"/>
    </source>
</evidence>
<gene>
    <name evidence="1" type="ORF">B9W14_20405</name>
</gene>
<dbReference type="AlphaFoldDB" id="A0A2U8DVQ2"/>
<protein>
    <submittedName>
        <fullName evidence="1">Uncharacterized protein</fullName>
    </submittedName>
</protein>
<accession>A0A2U8DVQ2</accession>
<reference evidence="2" key="1">
    <citation type="submission" date="2017-04" db="EMBL/GenBank/DDBJ databases">
        <authorList>
            <person name="Song Y."/>
            <person name="Cho B.-K."/>
        </authorList>
    </citation>
    <scope>NUCLEOTIDE SEQUENCE [LARGE SCALE GENOMIC DNA]</scope>
    <source>
        <strain evidence="2">SL1</strain>
    </source>
</reference>
<dbReference type="EMBL" id="CP020953">
    <property type="protein sequence ID" value="AWI06758.1"/>
    <property type="molecule type" value="Genomic_DNA"/>
</dbReference>
<keyword evidence="2" id="KW-1185">Reference proteome</keyword>
<organism evidence="1 2">
    <name type="scientific">Clostridium drakei</name>
    <dbReference type="NCBI Taxonomy" id="332101"/>
    <lineage>
        <taxon>Bacteria</taxon>
        <taxon>Bacillati</taxon>
        <taxon>Bacillota</taxon>
        <taxon>Clostridia</taxon>
        <taxon>Eubacteriales</taxon>
        <taxon>Clostridiaceae</taxon>
        <taxon>Clostridium</taxon>
    </lineage>
</organism>